<evidence type="ECO:0000256" key="1">
    <source>
        <dbReference type="SAM" id="MobiDB-lite"/>
    </source>
</evidence>
<accession>A0A445AG95</accession>
<dbReference type="PANTHER" id="PTHR33431:SF12">
    <property type="entry name" value="HIGH MOBILITY GROUP BOX PROTEIN, PUTATIVE (DUF1635)-RELATED"/>
    <property type="match status" value="1"/>
</dbReference>
<comment type="caution">
    <text evidence="2">The sequence shown here is derived from an EMBL/GenBank/DDBJ whole genome shotgun (WGS) entry which is preliminary data.</text>
</comment>
<name>A0A445AG95_ARAHY</name>
<sequence length="262" mass="29228">MEAIEELSKYEETIKHLFKLLNKVCQERDEARYQLQSILKSSQPCNTSYTSHHFSQSSMEITKKPYLSNKALFSYCSNEKLPSTCDSSHHARTKKEPSKLALFPNHENRTTTIEKGVSKCDFDHSASLVIDELVLGKPLPQKGRLLRSVAEAGPLLQTLLIAPLPKWQNPPPSPPSSSSYPPSCIVNDDKDNNSVGDQSVSVIPTSLSLAFPGNYSGASLHNNASSEFELLVKNEPISWVDHKDSSIFHNNHMLIGKKRKLI</sequence>
<protein>
    <submittedName>
        <fullName evidence="2">Uncharacterized protein</fullName>
    </submittedName>
</protein>
<dbReference type="PANTHER" id="PTHR33431">
    <property type="entry name" value="ENABLED-LIKE PROTEIN (DUF1635)"/>
    <property type="match status" value="1"/>
</dbReference>
<proteinExistence type="predicted"/>
<dbReference type="Proteomes" id="UP000289738">
    <property type="component" value="Chromosome B02"/>
</dbReference>
<dbReference type="STRING" id="3818.A0A445AG95"/>
<dbReference type="SMR" id="A0A445AG95"/>
<reference evidence="2 3" key="1">
    <citation type="submission" date="2019-01" db="EMBL/GenBank/DDBJ databases">
        <title>Sequencing of cultivated peanut Arachis hypogaea provides insights into genome evolution and oil improvement.</title>
        <authorList>
            <person name="Chen X."/>
        </authorList>
    </citation>
    <scope>NUCLEOTIDE SEQUENCE [LARGE SCALE GENOMIC DNA]</scope>
    <source>
        <strain evidence="3">cv. Fuhuasheng</strain>
        <tissue evidence="2">Leaves</tissue>
    </source>
</reference>
<dbReference type="InterPro" id="IPR012862">
    <property type="entry name" value="DUF1635"/>
</dbReference>
<keyword evidence="3" id="KW-1185">Reference proteome</keyword>
<evidence type="ECO:0000313" key="2">
    <source>
        <dbReference type="EMBL" id="RYR25432.1"/>
    </source>
</evidence>
<dbReference type="EMBL" id="SDMP01000012">
    <property type="protein sequence ID" value="RYR25432.1"/>
    <property type="molecule type" value="Genomic_DNA"/>
</dbReference>
<dbReference type="Gramene" id="arahy.Tifrunner.gnm2.ann2.Ah12g177800.1">
    <property type="protein sequence ID" value="arahy.Tifrunner.gnm2.ann2.Ah12g177800.1-CDS-1"/>
    <property type="gene ID" value="arahy.Tifrunner.gnm2.ann2.Ah12g177800"/>
</dbReference>
<organism evidence="2 3">
    <name type="scientific">Arachis hypogaea</name>
    <name type="common">Peanut</name>
    <dbReference type="NCBI Taxonomy" id="3818"/>
    <lineage>
        <taxon>Eukaryota</taxon>
        <taxon>Viridiplantae</taxon>
        <taxon>Streptophyta</taxon>
        <taxon>Embryophyta</taxon>
        <taxon>Tracheophyta</taxon>
        <taxon>Spermatophyta</taxon>
        <taxon>Magnoliopsida</taxon>
        <taxon>eudicotyledons</taxon>
        <taxon>Gunneridae</taxon>
        <taxon>Pentapetalae</taxon>
        <taxon>rosids</taxon>
        <taxon>fabids</taxon>
        <taxon>Fabales</taxon>
        <taxon>Fabaceae</taxon>
        <taxon>Papilionoideae</taxon>
        <taxon>50 kb inversion clade</taxon>
        <taxon>dalbergioids sensu lato</taxon>
        <taxon>Dalbergieae</taxon>
        <taxon>Pterocarpus clade</taxon>
        <taxon>Arachis</taxon>
    </lineage>
</organism>
<dbReference type="Pfam" id="PF07795">
    <property type="entry name" value="DUF1635"/>
    <property type="match status" value="1"/>
</dbReference>
<dbReference type="OrthoDB" id="778241at2759"/>
<evidence type="ECO:0000313" key="3">
    <source>
        <dbReference type="Proteomes" id="UP000289738"/>
    </source>
</evidence>
<gene>
    <name evidence="2" type="ORF">Ahy_B02g059166</name>
</gene>
<dbReference type="AlphaFoldDB" id="A0A445AG95"/>
<feature type="region of interest" description="Disordered" evidence="1">
    <location>
        <begin position="166"/>
        <end position="198"/>
    </location>
</feature>